<keyword evidence="2" id="KW-0175">Coiled coil</keyword>
<accession>A0AAW7XCT0</accession>
<organism evidence="3 4">
    <name type="scientific">Saccharophagus degradans</name>
    <dbReference type="NCBI Taxonomy" id="86304"/>
    <lineage>
        <taxon>Bacteria</taxon>
        <taxon>Pseudomonadati</taxon>
        <taxon>Pseudomonadota</taxon>
        <taxon>Gammaproteobacteria</taxon>
        <taxon>Cellvibrionales</taxon>
        <taxon>Cellvibrionaceae</taxon>
        <taxon>Saccharophagus</taxon>
    </lineage>
</organism>
<proteinExistence type="predicted"/>
<dbReference type="AlphaFoldDB" id="A0AAW7XCT0"/>
<dbReference type="Proteomes" id="UP001169760">
    <property type="component" value="Unassembled WGS sequence"/>
</dbReference>
<gene>
    <name evidence="3" type="ORF">Q4521_22480</name>
</gene>
<evidence type="ECO:0000256" key="1">
    <source>
        <dbReference type="ARBA" id="ARBA00004196"/>
    </source>
</evidence>
<dbReference type="PANTHER" id="PTHR32347:SF14">
    <property type="entry name" value="EFFLUX SYSTEM COMPONENT YKNX-RELATED"/>
    <property type="match status" value="1"/>
</dbReference>
<evidence type="ECO:0000313" key="4">
    <source>
        <dbReference type="Proteomes" id="UP001169760"/>
    </source>
</evidence>
<comment type="subcellular location">
    <subcellularLocation>
        <location evidence="1">Cell envelope</location>
    </subcellularLocation>
</comment>
<dbReference type="SUPFAM" id="SSF111369">
    <property type="entry name" value="HlyD-like secretion proteins"/>
    <property type="match status" value="1"/>
</dbReference>
<evidence type="ECO:0000313" key="3">
    <source>
        <dbReference type="EMBL" id="MDO6425259.1"/>
    </source>
</evidence>
<dbReference type="InterPro" id="IPR050465">
    <property type="entry name" value="UPF0194_transport"/>
</dbReference>
<reference evidence="3" key="1">
    <citation type="submission" date="2023-07" db="EMBL/GenBank/DDBJ databases">
        <title>Genome content predicts the carbon catabolic preferences of heterotrophic bacteria.</title>
        <authorList>
            <person name="Gralka M."/>
        </authorList>
    </citation>
    <scope>NUCLEOTIDE SEQUENCE</scope>
    <source>
        <strain evidence="3">I3M17_2</strain>
    </source>
</reference>
<evidence type="ECO:0000256" key="2">
    <source>
        <dbReference type="ARBA" id="ARBA00023054"/>
    </source>
</evidence>
<feature type="non-terminal residue" evidence="3">
    <location>
        <position position="66"/>
    </location>
</feature>
<dbReference type="Gene3D" id="2.40.50.100">
    <property type="match status" value="1"/>
</dbReference>
<dbReference type="GO" id="GO:0030313">
    <property type="term" value="C:cell envelope"/>
    <property type="evidence" value="ECO:0007669"/>
    <property type="project" value="UniProtKB-SubCell"/>
</dbReference>
<comment type="caution">
    <text evidence="3">The sequence shown here is derived from an EMBL/GenBank/DDBJ whole genome shotgun (WGS) entry which is preliminary data.</text>
</comment>
<dbReference type="EMBL" id="JAUOPB010000515">
    <property type="protein sequence ID" value="MDO6425259.1"/>
    <property type="molecule type" value="Genomic_DNA"/>
</dbReference>
<protein>
    <submittedName>
        <fullName evidence="3">Efflux RND transporter periplasmic adaptor subunit</fullName>
    </submittedName>
</protein>
<name>A0AAW7XCT0_9GAMM</name>
<sequence>MSDLTTAKTNLEYANIYAPIDGVVLSRDIDEGQTVAASYSTPTLFTIAQDLKEMQVEADVDEADIG</sequence>
<dbReference type="PANTHER" id="PTHR32347">
    <property type="entry name" value="EFFLUX SYSTEM COMPONENT YKNX-RELATED"/>
    <property type="match status" value="1"/>
</dbReference>